<dbReference type="AlphaFoldDB" id="A0A3B0STL4"/>
<name>A0A3B0STL4_9ZZZZ</name>
<dbReference type="InterPro" id="IPR036259">
    <property type="entry name" value="MFS_trans_sf"/>
</dbReference>
<dbReference type="InterPro" id="IPR020846">
    <property type="entry name" value="MFS_dom"/>
</dbReference>
<feature type="transmembrane region" description="Helical" evidence="6">
    <location>
        <begin position="206"/>
        <end position="226"/>
    </location>
</feature>
<comment type="subcellular location">
    <subcellularLocation>
        <location evidence="1">Membrane</location>
        <topology evidence="1">Multi-pass membrane protein</topology>
    </subcellularLocation>
</comment>
<feature type="transmembrane region" description="Helical" evidence="6">
    <location>
        <begin position="136"/>
        <end position="161"/>
    </location>
</feature>
<feature type="transmembrane region" description="Helical" evidence="6">
    <location>
        <begin position="47"/>
        <end position="67"/>
    </location>
</feature>
<dbReference type="SUPFAM" id="SSF103473">
    <property type="entry name" value="MFS general substrate transporter"/>
    <property type="match status" value="1"/>
</dbReference>
<dbReference type="EMBL" id="UOEI01000224">
    <property type="protein sequence ID" value="VAV98145.1"/>
    <property type="molecule type" value="Genomic_DNA"/>
</dbReference>
<evidence type="ECO:0000256" key="6">
    <source>
        <dbReference type="SAM" id="Phobius"/>
    </source>
</evidence>
<reference evidence="8" key="1">
    <citation type="submission" date="2018-06" db="EMBL/GenBank/DDBJ databases">
        <authorList>
            <person name="Zhirakovskaya E."/>
        </authorList>
    </citation>
    <scope>NUCLEOTIDE SEQUENCE</scope>
</reference>
<protein>
    <submittedName>
        <fullName evidence="8">Uncharacterized MFS-type transporter</fullName>
    </submittedName>
</protein>
<feature type="domain" description="Major facilitator superfamily (MFS) profile" evidence="7">
    <location>
        <begin position="13"/>
        <end position="300"/>
    </location>
</feature>
<evidence type="ECO:0000313" key="8">
    <source>
        <dbReference type="EMBL" id="VAV98145.1"/>
    </source>
</evidence>
<evidence type="ECO:0000256" key="1">
    <source>
        <dbReference type="ARBA" id="ARBA00004141"/>
    </source>
</evidence>
<keyword evidence="4 6" id="KW-1133">Transmembrane helix</keyword>
<dbReference type="Gene3D" id="1.20.1250.20">
    <property type="entry name" value="MFS general substrate transporter like domains"/>
    <property type="match status" value="1"/>
</dbReference>
<feature type="transmembrane region" description="Helical" evidence="6">
    <location>
        <begin position="277"/>
        <end position="299"/>
    </location>
</feature>
<evidence type="ECO:0000259" key="7">
    <source>
        <dbReference type="PROSITE" id="PS50850"/>
    </source>
</evidence>
<keyword evidence="2" id="KW-0813">Transport</keyword>
<evidence type="ECO:0000256" key="3">
    <source>
        <dbReference type="ARBA" id="ARBA00022692"/>
    </source>
</evidence>
<dbReference type="InterPro" id="IPR011701">
    <property type="entry name" value="MFS"/>
</dbReference>
<feature type="transmembrane region" description="Helical" evidence="6">
    <location>
        <begin position="167"/>
        <end position="185"/>
    </location>
</feature>
<dbReference type="PANTHER" id="PTHR23504">
    <property type="entry name" value="MAJOR FACILITATOR SUPERFAMILY DOMAIN-CONTAINING PROTEIN 10"/>
    <property type="match status" value="1"/>
</dbReference>
<dbReference type="InterPro" id="IPR001958">
    <property type="entry name" value="Tet-R_TetA/multi-R_MdtG-like"/>
</dbReference>
<keyword evidence="5 6" id="KW-0472">Membrane</keyword>
<keyword evidence="3 6" id="KW-0812">Transmembrane</keyword>
<feature type="non-terminal residue" evidence="8">
    <location>
        <position position="300"/>
    </location>
</feature>
<evidence type="ECO:0000256" key="2">
    <source>
        <dbReference type="ARBA" id="ARBA00022448"/>
    </source>
</evidence>
<gene>
    <name evidence="8" type="ORF">MNBD_ACTINO01-189</name>
</gene>
<dbReference type="PROSITE" id="PS50850">
    <property type="entry name" value="MFS"/>
    <property type="match status" value="1"/>
</dbReference>
<sequence length="300" mass="31248">MTSDTSKKSVPRGFWTVWTSVALDLLGFGIIIPILPLYASDFGASPYMIGLLLASYSLAQFIFSPIWGRVSDRVGRKPVLVVTLVGSAIGSLVLGLAGSILILFVGRIIDGVSGASVAVARAVVADTADEKDRPRLMGYLGAAFGVGFVLGPALGGLAGLFGTRVPFFIAGALAAINAVVAWYRLDETRKEPIAKSPSLMRSVRELDGGLTTLIALSFVAVAAFSLFETTFALLAADRLDLSAPQISMVFAFVGVILVTTQAGLVGPASKRFSEISLIGLGLSLNVAGFLVVAFSTSLLS</sequence>
<dbReference type="Pfam" id="PF07690">
    <property type="entry name" value="MFS_1"/>
    <property type="match status" value="1"/>
</dbReference>
<feature type="transmembrane region" description="Helical" evidence="6">
    <location>
        <begin position="108"/>
        <end position="124"/>
    </location>
</feature>
<feature type="transmembrane region" description="Helical" evidence="6">
    <location>
        <begin position="79"/>
        <end position="102"/>
    </location>
</feature>
<organism evidence="8">
    <name type="scientific">hydrothermal vent metagenome</name>
    <dbReference type="NCBI Taxonomy" id="652676"/>
    <lineage>
        <taxon>unclassified sequences</taxon>
        <taxon>metagenomes</taxon>
        <taxon>ecological metagenomes</taxon>
    </lineage>
</organism>
<dbReference type="GO" id="GO:0022857">
    <property type="term" value="F:transmembrane transporter activity"/>
    <property type="evidence" value="ECO:0007669"/>
    <property type="project" value="InterPro"/>
</dbReference>
<dbReference type="PRINTS" id="PR01035">
    <property type="entry name" value="TCRTETA"/>
</dbReference>
<feature type="transmembrane region" description="Helical" evidence="6">
    <location>
        <begin position="246"/>
        <end position="265"/>
    </location>
</feature>
<dbReference type="PANTHER" id="PTHR23504:SF15">
    <property type="entry name" value="MAJOR FACILITATOR SUPERFAMILY (MFS) PROFILE DOMAIN-CONTAINING PROTEIN"/>
    <property type="match status" value="1"/>
</dbReference>
<evidence type="ECO:0000256" key="5">
    <source>
        <dbReference type="ARBA" id="ARBA00023136"/>
    </source>
</evidence>
<evidence type="ECO:0000256" key="4">
    <source>
        <dbReference type="ARBA" id="ARBA00022989"/>
    </source>
</evidence>
<proteinExistence type="predicted"/>
<feature type="transmembrane region" description="Helical" evidence="6">
    <location>
        <begin position="12"/>
        <end position="35"/>
    </location>
</feature>
<accession>A0A3B0STL4</accession>
<dbReference type="GO" id="GO:0016020">
    <property type="term" value="C:membrane"/>
    <property type="evidence" value="ECO:0007669"/>
    <property type="project" value="UniProtKB-SubCell"/>
</dbReference>